<protein>
    <submittedName>
        <fullName evidence="3">Uncharacterized protein</fullName>
    </submittedName>
</protein>
<proteinExistence type="predicted"/>
<gene>
    <name evidence="1" type="ordered locus">wcw_0175</name>
    <name evidence="2" type="ordered locus">wcw_0746</name>
    <name evidence="3" type="ordered locus">wcw_1668</name>
</gene>
<evidence type="ECO:0000313" key="1">
    <source>
        <dbReference type="EMBL" id="ADI37550.1"/>
    </source>
</evidence>
<dbReference type="KEGG" id="wch:wcw_0175"/>
<dbReference type="Proteomes" id="UP000001505">
    <property type="component" value="Chromosome"/>
</dbReference>
<dbReference type="HOGENOM" id="CLU_3298609_0_0_0"/>
<organism evidence="3 4">
    <name type="scientific">Waddlia chondrophila (strain ATCC VR-1470 / WSU 86-1044)</name>
    <dbReference type="NCBI Taxonomy" id="716544"/>
    <lineage>
        <taxon>Bacteria</taxon>
        <taxon>Pseudomonadati</taxon>
        <taxon>Chlamydiota</taxon>
        <taxon>Chlamydiia</taxon>
        <taxon>Parachlamydiales</taxon>
        <taxon>Waddliaceae</taxon>
        <taxon>Waddlia</taxon>
    </lineage>
</organism>
<sequence>MQIAVDFSLGELLGRRSKLVSVAESESILYGKKMAQDVLI</sequence>
<evidence type="ECO:0000313" key="2">
    <source>
        <dbReference type="EMBL" id="ADI38113.1"/>
    </source>
</evidence>
<dbReference type="EMBL" id="CP001928">
    <property type="protein sequence ID" value="ADI38113.1"/>
    <property type="molecule type" value="Genomic_DNA"/>
</dbReference>
<name>D6YSG7_WADCW</name>
<dbReference type="KEGG" id="wch:wcw_0746"/>
<dbReference type="AlphaFoldDB" id="D6YSG7"/>
<reference evidence="3 4" key="1">
    <citation type="journal article" date="2010" name="PLoS ONE">
        <title>The Waddlia genome: a window into chlamydial biology.</title>
        <authorList>
            <person name="Bertelli C."/>
            <person name="Collyn F."/>
            <person name="Croxatto A."/>
            <person name="Ruckert C."/>
            <person name="Polkinghorne A."/>
            <person name="Kebbi-Beghdadi C."/>
            <person name="Goesmann A."/>
            <person name="Vaughan L."/>
            <person name="Greub G."/>
        </authorList>
    </citation>
    <scope>NUCLEOTIDE SEQUENCE [LARGE SCALE GENOMIC DNA]</scope>
    <source>
        <strain evidence="4">ATCC VR-1470 / WSU 86-1044</strain>
        <strain evidence="3">WSU 86-1044</strain>
    </source>
</reference>
<dbReference type="EMBL" id="CP001928">
    <property type="protein sequence ID" value="ADI39012.1"/>
    <property type="molecule type" value="Genomic_DNA"/>
</dbReference>
<evidence type="ECO:0000313" key="4">
    <source>
        <dbReference type="Proteomes" id="UP000001505"/>
    </source>
</evidence>
<accession>D6YSG7</accession>
<evidence type="ECO:0000313" key="3">
    <source>
        <dbReference type="EMBL" id="ADI39012.1"/>
    </source>
</evidence>
<dbReference type="KEGG" id="wch:wcw_1668"/>
<dbReference type="STRING" id="716544.wcw_0175"/>
<keyword evidence="4" id="KW-1185">Reference proteome</keyword>
<dbReference type="EMBL" id="CP001928">
    <property type="protein sequence ID" value="ADI37550.1"/>
    <property type="molecule type" value="Genomic_DNA"/>
</dbReference>